<comment type="caution">
    <text evidence="9">The sequence shown here is derived from an EMBL/GenBank/DDBJ whole genome shotgun (WGS) entry which is preliminary data.</text>
</comment>
<dbReference type="Proteomes" id="UP000076489">
    <property type="component" value="Unassembled WGS sequence"/>
</dbReference>
<dbReference type="InterPro" id="IPR037185">
    <property type="entry name" value="EmrE-like"/>
</dbReference>
<feature type="transmembrane region" description="Helical" evidence="6">
    <location>
        <begin position="189"/>
        <end position="208"/>
    </location>
</feature>
<dbReference type="OrthoDB" id="6396836at2"/>
<dbReference type="InterPro" id="IPR000620">
    <property type="entry name" value="EamA_dom"/>
</dbReference>
<dbReference type="AlphaFoldDB" id="A0A166P8Z8"/>
<evidence type="ECO:0000313" key="10">
    <source>
        <dbReference type="Proteomes" id="UP000076489"/>
    </source>
</evidence>
<feature type="chain" id="PRO_5007878171" evidence="7">
    <location>
        <begin position="29"/>
        <end position="315"/>
    </location>
</feature>
<proteinExistence type="predicted"/>
<evidence type="ECO:0000256" key="3">
    <source>
        <dbReference type="ARBA" id="ARBA00022692"/>
    </source>
</evidence>
<reference evidence="9 10" key="2">
    <citation type="journal article" date="2018" name="Nature">
        <title>Mutant phenotypes for thousands of bacterial genes of unknown function.</title>
        <authorList>
            <person name="Price M.N."/>
            <person name="Wetmore K.M."/>
            <person name="Waters R.J."/>
            <person name="Callaghan M."/>
            <person name="Ray J."/>
            <person name="Liu H."/>
            <person name="Kuehl J.V."/>
            <person name="Melnyk R.A."/>
            <person name="Lamson J.S."/>
            <person name="Suh Y."/>
            <person name="Carlson H.K."/>
            <person name="Esquivel Z."/>
            <person name="Sadeeshkumar H."/>
            <person name="Chakraborty R."/>
            <person name="Zane G.M."/>
            <person name="Rubin B.E."/>
            <person name="Wall J.D."/>
            <person name="Visel A."/>
            <person name="Bristow J."/>
            <person name="Blow M.J."/>
            <person name="Arkin A.P."/>
            <person name="Deutschbauer A.M."/>
        </authorList>
    </citation>
    <scope>NUCLEOTIDE SEQUENCE [LARGE SCALE GENOMIC DNA]</scope>
    <source>
        <strain evidence="9 10">FW300-N1B4</strain>
    </source>
</reference>
<evidence type="ECO:0000256" key="1">
    <source>
        <dbReference type="ARBA" id="ARBA00004651"/>
    </source>
</evidence>
<dbReference type="SUPFAM" id="SSF103481">
    <property type="entry name" value="Multidrug resistance efflux transporter EmrE"/>
    <property type="match status" value="2"/>
</dbReference>
<dbReference type="Pfam" id="PF00892">
    <property type="entry name" value="EamA"/>
    <property type="match status" value="2"/>
</dbReference>
<gene>
    <name evidence="9" type="ORF">A1D17_21390</name>
</gene>
<dbReference type="PANTHER" id="PTHR42920:SF11">
    <property type="entry name" value="INNER MEMBRANE PROTEIN YTFF"/>
    <property type="match status" value="1"/>
</dbReference>
<feature type="transmembrane region" description="Helical" evidence="6">
    <location>
        <begin position="220"/>
        <end position="238"/>
    </location>
</feature>
<keyword evidence="3 6" id="KW-0812">Transmembrane</keyword>
<evidence type="ECO:0000256" key="5">
    <source>
        <dbReference type="ARBA" id="ARBA00023136"/>
    </source>
</evidence>
<feature type="transmembrane region" description="Helical" evidence="6">
    <location>
        <begin position="150"/>
        <end position="168"/>
    </location>
</feature>
<keyword evidence="4 6" id="KW-1133">Transmembrane helix</keyword>
<dbReference type="PANTHER" id="PTHR42920">
    <property type="entry name" value="OS03G0707200 PROTEIN-RELATED"/>
    <property type="match status" value="1"/>
</dbReference>
<keyword evidence="2" id="KW-1003">Cell membrane</keyword>
<name>A0A166P8Z8_PSEFL</name>
<protein>
    <submittedName>
        <fullName evidence="9">Transporter</fullName>
    </submittedName>
</protein>
<evidence type="ECO:0000256" key="6">
    <source>
        <dbReference type="SAM" id="Phobius"/>
    </source>
</evidence>
<reference evidence="10" key="1">
    <citation type="submission" date="2016-03" db="EMBL/GenBank/DDBJ databases">
        <authorList>
            <person name="Ray J."/>
            <person name="Price M."/>
            <person name="Deutschbauer A."/>
        </authorList>
    </citation>
    <scope>NUCLEOTIDE SEQUENCE [LARGE SCALE GENOMIC DNA]</scope>
    <source>
        <strain evidence="10">FW300-N1B4</strain>
    </source>
</reference>
<keyword evidence="7" id="KW-0732">Signal</keyword>
<feature type="transmembrane region" description="Helical" evidence="6">
    <location>
        <begin position="274"/>
        <end position="293"/>
    </location>
</feature>
<dbReference type="RefSeq" id="WP_063342773.1">
    <property type="nucleotide sequence ID" value="NZ_LUKJ01000003.1"/>
</dbReference>
<dbReference type="EMBL" id="LUKJ01000003">
    <property type="protein sequence ID" value="KZN18595.1"/>
    <property type="molecule type" value="Genomic_DNA"/>
</dbReference>
<sequence length="315" mass="34015">MKRTGFAAAHVGMLLWALLIAVSFSAAAQVSQAIDPILLTGLRLLFCALVFLPLLVFKGDTAMNIQGLLSHAVLGMLLALYFGSLFEALRYTSAINTGTMFTLVPLLTLLFEAFLMPDSSLKKRVLPMLTAAAGAVLLVLKGAGPDELPSLYALSVYGIGCLAMALYSPLSQRLKTNSLKGRGPVGMTFWNMLFGALFLLAFCGFSGGWRSASLLTASDLWWLMYLALFATLATFWLLHRAIGVIAPSSVISYIYLSTLFITLFHWFWLHESPLTQEIIGALLVGIGMLALLISSRDAIPAQPSALKASGQLSRD</sequence>
<accession>A0A166P8Z8</accession>
<evidence type="ECO:0000313" key="9">
    <source>
        <dbReference type="EMBL" id="KZN18595.1"/>
    </source>
</evidence>
<dbReference type="GO" id="GO:0005886">
    <property type="term" value="C:plasma membrane"/>
    <property type="evidence" value="ECO:0007669"/>
    <property type="project" value="UniProtKB-SubCell"/>
</dbReference>
<evidence type="ECO:0000256" key="7">
    <source>
        <dbReference type="SAM" id="SignalP"/>
    </source>
</evidence>
<evidence type="ECO:0000259" key="8">
    <source>
        <dbReference type="Pfam" id="PF00892"/>
    </source>
</evidence>
<evidence type="ECO:0000256" key="4">
    <source>
        <dbReference type="ARBA" id="ARBA00022989"/>
    </source>
</evidence>
<evidence type="ECO:0000256" key="2">
    <source>
        <dbReference type="ARBA" id="ARBA00022475"/>
    </source>
</evidence>
<feature type="transmembrane region" description="Helical" evidence="6">
    <location>
        <begin position="250"/>
        <end position="268"/>
    </location>
</feature>
<keyword evidence="5 6" id="KW-0472">Membrane</keyword>
<dbReference type="InterPro" id="IPR051258">
    <property type="entry name" value="Diverse_Substrate_Transporter"/>
</dbReference>
<feature type="domain" description="EamA" evidence="8">
    <location>
        <begin position="159"/>
        <end position="291"/>
    </location>
</feature>
<feature type="transmembrane region" description="Helical" evidence="6">
    <location>
        <begin position="98"/>
        <end position="116"/>
    </location>
</feature>
<organism evidence="9 10">
    <name type="scientific">Pseudomonas fluorescens</name>
    <dbReference type="NCBI Taxonomy" id="294"/>
    <lineage>
        <taxon>Bacteria</taxon>
        <taxon>Pseudomonadati</taxon>
        <taxon>Pseudomonadota</taxon>
        <taxon>Gammaproteobacteria</taxon>
        <taxon>Pseudomonadales</taxon>
        <taxon>Pseudomonadaceae</taxon>
        <taxon>Pseudomonas</taxon>
    </lineage>
</organism>
<feature type="transmembrane region" description="Helical" evidence="6">
    <location>
        <begin position="125"/>
        <end position="144"/>
    </location>
</feature>
<feature type="domain" description="EamA" evidence="8">
    <location>
        <begin position="11"/>
        <end position="139"/>
    </location>
</feature>
<feature type="transmembrane region" description="Helical" evidence="6">
    <location>
        <begin position="37"/>
        <end position="56"/>
    </location>
</feature>
<feature type="transmembrane region" description="Helical" evidence="6">
    <location>
        <begin position="68"/>
        <end position="86"/>
    </location>
</feature>
<feature type="signal peptide" evidence="7">
    <location>
        <begin position="1"/>
        <end position="28"/>
    </location>
</feature>
<comment type="subcellular location">
    <subcellularLocation>
        <location evidence="1">Cell membrane</location>
        <topology evidence="1">Multi-pass membrane protein</topology>
    </subcellularLocation>
</comment>